<gene>
    <name evidence="1" type="ORF">ROHU_024812</name>
</gene>
<accession>A0A498MKJ3</accession>
<sequence length="92" mass="10036">MAVSLQTQYRNANERLFQSHCIYVEHKGSCCSSVIALLANPGCLLSIVITGEADCFEVRAAPKFLIREVDHSTSLLTQCSYKKSGLRSPSAA</sequence>
<name>A0A498MKJ3_LABRO</name>
<organism evidence="1 2">
    <name type="scientific">Labeo rohita</name>
    <name type="common">Indian major carp</name>
    <name type="synonym">Cyprinus rohita</name>
    <dbReference type="NCBI Taxonomy" id="84645"/>
    <lineage>
        <taxon>Eukaryota</taxon>
        <taxon>Metazoa</taxon>
        <taxon>Chordata</taxon>
        <taxon>Craniata</taxon>
        <taxon>Vertebrata</taxon>
        <taxon>Euteleostomi</taxon>
        <taxon>Actinopterygii</taxon>
        <taxon>Neopterygii</taxon>
        <taxon>Teleostei</taxon>
        <taxon>Ostariophysi</taxon>
        <taxon>Cypriniformes</taxon>
        <taxon>Cyprinidae</taxon>
        <taxon>Labeoninae</taxon>
        <taxon>Labeonini</taxon>
        <taxon>Labeo</taxon>
    </lineage>
</organism>
<dbReference type="AlphaFoldDB" id="A0A498MKJ3"/>
<comment type="caution">
    <text evidence="1">The sequence shown here is derived from an EMBL/GenBank/DDBJ whole genome shotgun (WGS) entry which is preliminary data.</text>
</comment>
<protein>
    <submittedName>
        <fullName evidence="1">Uncharacterized protein</fullName>
    </submittedName>
</protein>
<evidence type="ECO:0000313" key="2">
    <source>
        <dbReference type="Proteomes" id="UP000290572"/>
    </source>
</evidence>
<dbReference type="EMBL" id="QBIY01012633">
    <property type="protein sequence ID" value="RXN20720.1"/>
    <property type="molecule type" value="Genomic_DNA"/>
</dbReference>
<keyword evidence="2" id="KW-1185">Reference proteome</keyword>
<dbReference type="Proteomes" id="UP000290572">
    <property type="component" value="Unassembled WGS sequence"/>
</dbReference>
<evidence type="ECO:0000313" key="1">
    <source>
        <dbReference type="EMBL" id="RXN20720.1"/>
    </source>
</evidence>
<proteinExistence type="predicted"/>
<reference evidence="1 2" key="1">
    <citation type="submission" date="2018-03" db="EMBL/GenBank/DDBJ databases">
        <title>Draft genome sequence of Rohu Carp (Labeo rohita).</title>
        <authorList>
            <person name="Das P."/>
            <person name="Kushwaha B."/>
            <person name="Joshi C.G."/>
            <person name="Kumar D."/>
            <person name="Nagpure N.S."/>
            <person name="Sahoo L."/>
            <person name="Das S.P."/>
            <person name="Bit A."/>
            <person name="Patnaik S."/>
            <person name="Meher P.K."/>
            <person name="Jayasankar P."/>
            <person name="Koringa P.G."/>
            <person name="Patel N.V."/>
            <person name="Hinsu A.T."/>
            <person name="Kumar R."/>
            <person name="Pandey M."/>
            <person name="Agarwal S."/>
            <person name="Srivastava S."/>
            <person name="Singh M."/>
            <person name="Iquebal M.A."/>
            <person name="Jaiswal S."/>
            <person name="Angadi U.B."/>
            <person name="Kumar N."/>
            <person name="Raza M."/>
            <person name="Shah T.M."/>
            <person name="Rai A."/>
            <person name="Jena J.K."/>
        </authorList>
    </citation>
    <scope>NUCLEOTIDE SEQUENCE [LARGE SCALE GENOMIC DNA]</scope>
    <source>
        <strain evidence="1">DASCIFA01</strain>
        <tissue evidence="1">Testis</tissue>
    </source>
</reference>